<dbReference type="CDD" id="cd00448">
    <property type="entry name" value="YjgF_YER057c_UK114_family"/>
    <property type="match status" value="1"/>
</dbReference>
<gene>
    <name evidence="1" type="ORF">AB0D95_14880</name>
</gene>
<dbReference type="EC" id="3.5.-.-" evidence="1"/>
<evidence type="ECO:0000313" key="1">
    <source>
        <dbReference type="EMBL" id="MEU9578520.1"/>
    </source>
</evidence>
<dbReference type="GO" id="GO:0016787">
    <property type="term" value="F:hydrolase activity"/>
    <property type="evidence" value="ECO:0007669"/>
    <property type="project" value="UniProtKB-KW"/>
</dbReference>
<organism evidence="1 2">
    <name type="scientific">Streptomyces chilikensis</name>
    <dbReference type="NCBI Taxonomy" id="1194079"/>
    <lineage>
        <taxon>Bacteria</taxon>
        <taxon>Bacillati</taxon>
        <taxon>Actinomycetota</taxon>
        <taxon>Actinomycetes</taxon>
        <taxon>Kitasatosporales</taxon>
        <taxon>Streptomycetaceae</taxon>
        <taxon>Streptomyces</taxon>
    </lineage>
</organism>
<dbReference type="Gene3D" id="3.30.1330.40">
    <property type="entry name" value="RutC-like"/>
    <property type="match status" value="1"/>
</dbReference>
<proteinExistence type="predicted"/>
<dbReference type="InterPro" id="IPR006175">
    <property type="entry name" value="YjgF/YER057c/UK114"/>
</dbReference>
<keyword evidence="2" id="KW-1185">Reference proteome</keyword>
<protein>
    <submittedName>
        <fullName evidence="1">RidA family protein</fullName>
        <ecNumber evidence="1">3.5.-.-</ecNumber>
    </submittedName>
</protein>
<dbReference type="PANTHER" id="PTHR43857">
    <property type="entry name" value="BLR7761 PROTEIN"/>
    <property type="match status" value="1"/>
</dbReference>
<sequence length="139" mass="14955">MNTFRNPPGIAAPLASYSHQAEITGPVRWLVVSGQIGMTPAGELPEDPVEQLGIALDNVTANLEAAGMRREDLVKLTFYFAGEVDVRRRRERLGEWLGGLRPCMTVMTVAALATPALRVEVEALACAEDVPAAQGTPRT</sequence>
<comment type="caution">
    <text evidence="1">The sequence shown here is derived from an EMBL/GenBank/DDBJ whole genome shotgun (WGS) entry which is preliminary data.</text>
</comment>
<dbReference type="RefSeq" id="WP_280869421.1">
    <property type="nucleotide sequence ID" value="NZ_JBEZNA010000029.1"/>
</dbReference>
<dbReference type="InterPro" id="IPR035959">
    <property type="entry name" value="RutC-like_sf"/>
</dbReference>
<reference evidence="1 2" key="1">
    <citation type="submission" date="2024-06" db="EMBL/GenBank/DDBJ databases">
        <title>The Natural Products Discovery Center: Release of the First 8490 Sequenced Strains for Exploring Actinobacteria Biosynthetic Diversity.</title>
        <authorList>
            <person name="Kalkreuter E."/>
            <person name="Kautsar S.A."/>
            <person name="Yang D."/>
            <person name="Bader C.D."/>
            <person name="Teijaro C.N."/>
            <person name="Fluegel L."/>
            <person name="Davis C.M."/>
            <person name="Simpson J.R."/>
            <person name="Lauterbach L."/>
            <person name="Steele A.D."/>
            <person name="Gui C."/>
            <person name="Meng S."/>
            <person name="Li G."/>
            <person name="Viehrig K."/>
            <person name="Ye F."/>
            <person name="Su P."/>
            <person name="Kiefer A.F."/>
            <person name="Nichols A."/>
            <person name="Cepeda A.J."/>
            <person name="Yan W."/>
            <person name="Fan B."/>
            <person name="Jiang Y."/>
            <person name="Adhikari A."/>
            <person name="Zheng C.-J."/>
            <person name="Schuster L."/>
            <person name="Cowan T.M."/>
            <person name="Smanski M.J."/>
            <person name="Chevrette M.G."/>
            <person name="De Carvalho L.P.S."/>
            <person name="Shen B."/>
        </authorList>
    </citation>
    <scope>NUCLEOTIDE SEQUENCE [LARGE SCALE GENOMIC DNA]</scope>
    <source>
        <strain evidence="1 2">NPDC048117</strain>
    </source>
</reference>
<dbReference type="SUPFAM" id="SSF55298">
    <property type="entry name" value="YjgF-like"/>
    <property type="match status" value="1"/>
</dbReference>
<dbReference type="Pfam" id="PF01042">
    <property type="entry name" value="Ribonuc_L-PSP"/>
    <property type="match status" value="1"/>
</dbReference>
<name>A0ABV3EQM5_9ACTN</name>
<dbReference type="PANTHER" id="PTHR43857:SF1">
    <property type="entry name" value="YJGH FAMILY PROTEIN"/>
    <property type="match status" value="1"/>
</dbReference>
<keyword evidence="1" id="KW-0378">Hydrolase</keyword>
<evidence type="ECO:0000313" key="2">
    <source>
        <dbReference type="Proteomes" id="UP001551584"/>
    </source>
</evidence>
<dbReference type="EMBL" id="JBEZNA010000029">
    <property type="protein sequence ID" value="MEU9578520.1"/>
    <property type="molecule type" value="Genomic_DNA"/>
</dbReference>
<accession>A0ABV3EQM5</accession>
<dbReference type="Proteomes" id="UP001551584">
    <property type="component" value="Unassembled WGS sequence"/>
</dbReference>